<gene>
    <name evidence="14" type="primary">mdoH</name>
    <name evidence="12" type="synonym">opgH</name>
    <name evidence="14" type="ORF">LHA35_23520</name>
</gene>
<dbReference type="HAMAP" id="MF_01072">
    <property type="entry name" value="MdoH_OpgH"/>
    <property type="match status" value="1"/>
</dbReference>
<evidence type="ECO:0000313" key="14">
    <source>
        <dbReference type="EMBL" id="MCB4824703.1"/>
    </source>
</evidence>
<keyword evidence="10 12" id="KW-1133">Transmembrane helix</keyword>
<evidence type="ECO:0000256" key="6">
    <source>
        <dbReference type="ARBA" id="ARBA00022519"/>
    </source>
</evidence>
<evidence type="ECO:0000256" key="8">
    <source>
        <dbReference type="ARBA" id="ARBA00022679"/>
    </source>
</evidence>
<feature type="transmembrane region" description="Helical" evidence="12">
    <location>
        <begin position="402"/>
        <end position="427"/>
    </location>
</feature>
<keyword evidence="7 12" id="KW-0328">Glycosyltransferase</keyword>
<dbReference type="PANTHER" id="PTHR43867:SF5">
    <property type="entry name" value="GLUCANS BIOSYNTHESIS GLUCOSYLTRANSFERASE H"/>
    <property type="match status" value="1"/>
</dbReference>
<name>A0A9X1IJD5_9PROT</name>
<feature type="transmembrane region" description="Helical" evidence="12">
    <location>
        <begin position="84"/>
        <end position="110"/>
    </location>
</feature>
<feature type="domain" description="Glycosyltransferase 2-like" evidence="13">
    <location>
        <begin position="231"/>
        <end position="424"/>
    </location>
</feature>
<feature type="transmembrane region" description="Helical" evidence="12">
    <location>
        <begin position="47"/>
        <end position="64"/>
    </location>
</feature>
<keyword evidence="8 12" id="KW-0808">Transferase</keyword>
<protein>
    <recommendedName>
        <fullName evidence="4 12">Glucans biosynthesis glucosyltransferase H</fullName>
        <ecNumber evidence="12">2.4.1.-</ecNumber>
    </recommendedName>
</protein>
<keyword evidence="15" id="KW-1185">Reference proteome</keyword>
<evidence type="ECO:0000256" key="7">
    <source>
        <dbReference type="ARBA" id="ARBA00022676"/>
    </source>
</evidence>
<dbReference type="InterPro" id="IPR029044">
    <property type="entry name" value="Nucleotide-diphossugar_trans"/>
</dbReference>
<dbReference type="InterPro" id="IPR023725">
    <property type="entry name" value="Glucans_biosynth_gluTrFase_H"/>
</dbReference>
<dbReference type="InterPro" id="IPR050321">
    <property type="entry name" value="Glycosyltr_2/OpgH_subfam"/>
</dbReference>
<dbReference type="NCBIfam" id="NF003962">
    <property type="entry name" value="PRK05454.2-5"/>
    <property type="match status" value="1"/>
</dbReference>
<evidence type="ECO:0000256" key="3">
    <source>
        <dbReference type="ARBA" id="ARBA00009337"/>
    </source>
</evidence>
<dbReference type="CDD" id="cd04191">
    <property type="entry name" value="Glucan_BSP_MdoH"/>
    <property type="match status" value="1"/>
</dbReference>
<keyword evidence="9 12" id="KW-0812">Transmembrane</keyword>
<comment type="caution">
    <text evidence="14">The sequence shown here is derived from an EMBL/GenBank/DDBJ whole genome shotgun (WGS) entry which is preliminary data.</text>
</comment>
<dbReference type="GO" id="GO:0016758">
    <property type="term" value="F:hexosyltransferase activity"/>
    <property type="evidence" value="ECO:0007669"/>
    <property type="project" value="UniProtKB-UniRule"/>
</dbReference>
<dbReference type="PANTHER" id="PTHR43867">
    <property type="entry name" value="CELLULOSE SYNTHASE CATALYTIC SUBUNIT A [UDP-FORMING]"/>
    <property type="match status" value="1"/>
</dbReference>
<accession>A0A9X1IJD5</accession>
<comment type="pathway">
    <text evidence="2 12">Glycan metabolism; osmoregulated periplasmic glucan (OPG) biosynthesis.</text>
</comment>
<organism evidence="14 15">
    <name type="scientific">Roseicella aerolata</name>
    <dbReference type="NCBI Taxonomy" id="2883479"/>
    <lineage>
        <taxon>Bacteria</taxon>
        <taxon>Pseudomonadati</taxon>
        <taxon>Pseudomonadota</taxon>
        <taxon>Alphaproteobacteria</taxon>
        <taxon>Acetobacterales</taxon>
        <taxon>Roseomonadaceae</taxon>
        <taxon>Roseicella</taxon>
    </lineage>
</organism>
<comment type="function">
    <text evidence="12">Involved in the biosynthesis of osmoregulated periplasmic glucans (OPGs).</text>
</comment>
<evidence type="ECO:0000256" key="2">
    <source>
        <dbReference type="ARBA" id="ARBA00005001"/>
    </source>
</evidence>
<evidence type="ECO:0000313" key="15">
    <source>
        <dbReference type="Proteomes" id="UP001139311"/>
    </source>
</evidence>
<comment type="subcellular location">
    <subcellularLocation>
        <location evidence="1">Cell inner membrane</location>
        <topology evidence="1">Multi-pass membrane protein</topology>
    </subcellularLocation>
    <subcellularLocation>
        <location evidence="12">Cell membrane</location>
        <topology evidence="12">Multi-pass membrane protein</topology>
    </subcellularLocation>
</comment>
<dbReference type="Gene3D" id="3.90.550.10">
    <property type="entry name" value="Spore Coat Polysaccharide Biosynthesis Protein SpsA, Chain A"/>
    <property type="match status" value="1"/>
</dbReference>
<dbReference type="EC" id="2.4.1.-" evidence="12"/>
<evidence type="ECO:0000256" key="10">
    <source>
        <dbReference type="ARBA" id="ARBA00022989"/>
    </source>
</evidence>
<dbReference type="EMBL" id="JAJAQI010000050">
    <property type="protein sequence ID" value="MCB4824703.1"/>
    <property type="molecule type" value="Genomic_DNA"/>
</dbReference>
<evidence type="ECO:0000259" key="13">
    <source>
        <dbReference type="Pfam" id="PF13632"/>
    </source>
</evidence>
<feature type="transmembrane region" description="Helical" evidence="12">
    <location>
        <begin position="455"/>
        <end position="479"/>
    </location>
</feature>
<dbReference type="NCBIfam" id="NF003956">
    <property type="entry name" value="PRK05454.1-3"/>
    <property type="match status" value="1"/>
</dbReference>
<comment type="similarity">
    <text evidence="3 12">Belongs to the glycosyltransferase 2 family. OpgH subfamily.</text>
</comment>
<dbReference type="InterPro" id="IPR001173">
    <property type="entry name" value="Glyco_trans_2-like"/>
</dbReference>
<keyword evidence="5 12" id="KW-1003">Cell membrane</keyword>
<evidence type="ECO:0000256" key="12">
    <source>
        <dbReference type="HAMAP-Rule" id="MF_01072"/>
    </source>
</evidence>
<dbReference type="GO" id="GO:0005886">
    <property type="term" value="C:plasma membrane"/>
    <property type="evidence" value="ECO:0007669"/>
    <property type="project" value="UniProtKB-SubCell"/>
</dbReference>
<feature type="transmembrane region" description="Helical" evidence="12">
    <location>
        <begin position="572"/>
        <end position="592"/>
    </location>
</feature>
<dbReference type="Proteomes" id="UP001139311">
    <property type="component" value="Unassembled WGS sequence"/>
</dbReference>
<dbReference type="SUPFAM" id="SSF53448">
    <property type="entry name" value="Nucleotide-diphospho-sugar transferases"/>
    <property type="match status" value="1"/>
</dbReference>
<reference evidence="14" key="1">
    <citation type="submission" date="2021-10" db="EMBL/GenBank/DDBJ databases">
        <title>Roseicella aerolatum sp. nov., isolated from aerosols of e-waste dismantling site.</title>
        <authorList>
            <person name="Qin T."/>
        </authorList>
    </citation>
    <scope>NUCLEOTIDE SEQUENCE</scope>
    <source>
        <strain evidence="14">GB24</strain>
    </source>
</reference>
<evidence type="ECO:0000256" key="5">
    <source>
        <dbReference type="ARBA" id="ARBA00022475"/>
    </source>
</evidence>
<dbReference type="RefSeq" id="WP_226612976.1">
    <property type="nucleotide sequence ID" value="NZ_JAJAQI010000050.1"/>
</dbReference>
<evidence type="ECO:0000256" key="11">
    <source>
        <dbReference type="ARBA" id="ARBA00023136"/>
    </source>
</evidence>
<dbReference type="Pfam" id="PF13632">
    <property type="entry name" value="Glyco_trans_2_3"/>
    <property type="match status" value="1"/>
</dbReference>
<keyword evidence="11 12" id="KW-0472">Membrane</keyword>
<sequence>MDSLISGPGAKWRALPETAPLEMPVQSLGAMPPPGPSARPSAPRGMAWRRVLVLGGAVLLTAFATREMGLVLDIARPTATQIVLLLLFVPLFAWIALSFVSAVCGFASLLHGGGRRLGIDPEAALPKLSTRTALLMPVYNEPPERVMAGLQAVHESLAAIGASEHFDIFILSDTTDPDAWVAEEAAFLALRERTGDDRHIFYRRRQKNTERKAGNIAEWVQRFGGAYPQMLVLDADSVMDGAALVRLAAAMERHPDVGLIQTLPVIVNGNSFFARMQQFAGRVYGPMIAAGIAWWHGAEGNYWGHNAIIRTRAFAGHAGLPTLPGRKPFGGHILSHDFVEAALLRRAGWAVHMVPALRGSYEESPPALTDLAVRDRRWCQGNLQHAAVLPARGLHPISRLHLLTGIGSYITAPLWLLFLVVGVLGALEARFIRPAYFPSGPSLFPDWPVVDPVRAMWLFIGTMSLLLVPKLLAWALLLLNREDRRGIGGGVRSFLGLLLETLVAGLLAPVTMLTQSVDVVSILLGRDSGWQPQQRDDGKLRLREVLRLYWRHTAFGLLFGLSSWLVSPFLALWMLPVTLGLTLAVPLAALTARPAGLLRRFGVLSIPEERDPPAVLARANTIRRSLVSAAEEVEAVRRLAGDPALLEAHRRMLPPPRRPRLDPVDPTLLVAMVKAQEARDLGEALDGLSRAEKAALLADAAGLDRLVGLAAIAARGGDRAHPRNP</sequence>
<dbReference type="NCBIfam" id="NF003958">
    <property type="entry name" value="PRK05454.2-1"/>
    <property type="match status" value="1"/>
</dbReference>
<evidence type="ECO:0000256" key="4">
    <source>
        <dbReference type="ARBA" id="ARBA00020585"/>
    </source>
</evidence>
<evidence type="ECO:0000256" key="9">
    <source>
        <dbReference type="ARBA" id="ARBA00022692"/>
    </source>
</evidence>
<evidence type="ECO:0000256" key="1">
    <source>
        <dbReference type="ARBA" id="ARBA00004429"/>
    </source>
</evidence>
<dbReference type="AlphaFoldDB" id="A0A9X1IJD5"/>
<keyword evidence="6" id="KW-0997">Cell inner membrane</keyword>
<proteinExistence type="inferred from homology"/>
<dbReference type="GO" id="GO:0009250">
    <property type="term" value="P:glucan biosynthetic process"/>
    <property type="evidence" value="ECO:0007669"/>
    <property type="project" value="UniProtKB-UniRule"/>
</dbReference>